<evidence type="ECO:0000256" key="6">
    <source>
        <dbReference type="ARBA" id="ARBA00023128"/>
    </source>
</evidence>
<evidence type="ECO:0000313" key="9">
    <source>
        <dbReference type="EMBL" id="KPV74659.1"/>
    </source>
</evidence>
<accession>A0A194S2B3</accession>
<keyword evidence="7" id="KW-0472">Membrane</keyword>
<evidence type="ECO:0000256" key="8">
    <source>
        <dbReference type="SAM" id="MobiDB-lite"/>
    </source>
</evidence>
<protein>
    <submittedName>
        <fullName evidence="9">Uncharacterized protein</fullName>
    </submittedName>
</protein>
<dbReference type="OrthoDB" id="1552at2759"/>
<evidence type="ECO:0000256" key="7">
    <source>
        <dbReference type="ARBA" id="ARBA00023136"/>
    </source>
</evidence>
<feature type="compositionally biased region" description="Polar residues" evidence="8">
    <location>
        <begin position="12"/>
        <end position="24"/>
    </location>
</feature>
<dbReference type="EMBL" id="KQ474079">
    <property type="protein sequence ID" value="KPV74659.1"/>
    <property type="molecule type" value="Genomic_DNA"/>
</dbReference>
<evidence type="ECO:0000256" key="4">
    <source>
        <dbReference type="ARBA" id="ARBA00022989"/>
    </source>
</evidence>
<evidence type="ECO:0000313" key="10">
    <source>
        <dbReference type="Proteomes" id="UP000053890"/>
    </source>
</evidence>
<dbReference type="InterPro" id="IPR024461">
    <property type="entry name" value="CCDC90-like"/>
</dbReference>
<organism evidence="9 10">
    <name type="scientific">Rhodotorula graminis (strain WP1)</name>
    <dbReference type="NCBI Taxonomy" id="578459"/>
    <lineage>
        <taxon>Eukaryota</taxon>
        <taxon>Fungi</taxon>
        <taxon>Dikarya</taxon>
        <taxon>Basidiomycota</taxon>
        <taxon>Pucciniomycotina</taxon>
        <taxon>Microbotryomycetes</taxon>
        <taxon>Sporidiobolales</taxon>
        <taxon>Sporidiobolaceae</taxon>
        <taxon>Rhodotorula</taxon>
    </lineage>
</organism>
<dbReference type="PANTHER" id="PTHR14360:SF12">
    <property type="entry name" value="MOZ PROTEIN REPRESENTS A CHROMATIN-ASSOCIATED ACETYLTRANSFERASE"/>
    <property type="match status" value="1"/>
</dbReference>
<dbReference type="AlphaFoldDB" id="A0A194S2B3"/>
<dbReference type="STRING" id="578459.A0A194S2B3"/>
<dbReference type="GeneID" id="28977369"/>
<comment type="subcellular location">
    <subcellularLocation>
        <location evidence="2">Membrane</location>
    </subcellularLocation>
    <subcellularLocation>
        <location evidence="1">Mitochondrion</location>
    </subcellularLocation>
</comment>
<keyword evidence="10" id="KW-1185">Reference proteome</keyword>
<evidence type="ECO:0000256" key="3">
    <source>
        <dbReference type="ARBA" id="ARBA00022692"/>
    </source>
</evidence>
<dbReference type="Gene3D" id="1.20.5.340">
    <property type="match status" value="1"/>
</dbReference>
<feature type="compositionally biased region" description="Low complexity" evidence="8">
    <location>
        <begin position="67"/>
        <end position="77"/>
    </location>
</feature>
<gene>
    <name evidence="9" type="ORF">RHOBADRAFT_53618</name>
</gene>
<evidence type="ECO:0000256" key="1">
    <source>
        <dbReference type="ARBA" id="ARBA00004173"/>
    </source>
</evidence>
<dbReference type="GO" id="GO:0005739">
    <property type="term" value="C:mitochondrion"/>
    <property type="evidence" value="ECO:0007669"/>
    <property type="project" value="UniProtKB-SubCell"/>
</dbReference>
<evidence type="ECO:0000256" key="2">
    <source>
        <dbReference type="ARBA" id="ARBA00004370"/>
    </source>
</evidence>
<reference evidence="9 10" key="1">
    <citation type="journal article" date="2015" name="Front. Microbiol.">
        <title>Genome sequence of the plant growth promoting endophytic yeast Rhodotorula graminis WP1.</title>
        <authorList>
            <person name="Firrincieli A."/>
            <person name="Otillar R."/>
            <person name="Salamov A."/>
            <person name="Schmutz J."/>
            <person name="Khan Z."/>
            <person name="Redman R.S."/>
            <person name="Fleck N.D."/>
            <person name="Lindquist E."/>
            <person name="Grigoriev I.V."/>
            <person name="Doty S.L."/>
        </authorList>
    </citation>
    <scope>NUCLEOTIDE SEQUENCE [LARGE SCALE GENOMIC DNA]</scope>
    <source>
        <strain evidence="9 10">WP1</strain>
    </source>
</reference>
<name>A0A194S2B3_RHOGW</name>
<dbReference type="PANTHER" id="PTHR14360">
    <property type="entry name" value="PROTEIN FMP32, MITOCHONDRIAL"/>
    <property type="match status" value="1"/>
</dbReference>
<dbReference type="Pfam" id="PF07798">
    <property type="entry name" value="CCDC90-like"/>
    <property type="match status" value="1"/>
</dbReference>
<sequence length="629" mass="66637">MDDTDAAPDESYFSSASVRPSPNASLEPDLLEPDASFSSASSSTSSPDSLAGAPFTDVEARALEFLSASPPSTAPAAGFRLEDLPRPVPNTQHARDEAHTAALDFLRRSLDEADKDEWQYRTPPVFAVPSVAAAATSSPSAGRALASDARNVGLEDDAAQPWQDRAFNAERWQVDGLDGAVGGGGPARGGAGAGNEVPLFDMGEAHGRFEEGETGFMTTSSHVKVVYDTSHRPTSPPMSARSLFASTSRAIPPVRRRALHTSQPRPVPQSGDPQDAHGSAPSSARRLRPRDRLQFTEASGAGGTDSAPLASQEGAAAAGPPVIPAPPSASTSARPSSSTSSSSSNPDSPAATVGELIITAPLEGLPPLERHALPLSRVPFSTHRFVRDLEGAGVPRPLATDLMKATRDLLLQQEEKAQGEVLSRQELENEAYLFTAALNELKTGSQVRSRNDSITLRSLTASLQRETDGLEQKMKEDMQRLGSDIQLEMNARKEETSQELTQLDKRVMDLNSKFTILLGEARTEIEATKWISTRRVMSAITVFVVSVVAYYSISTSSRKKALKPDKPPSIEELGLQLGSNLDEAEMAVGDVHSAAGAAPASSKGGGWAFWQATPATGKRVGAEEDEAAA</sequence>
<keyword evidence="6" id="KW-0496">Mitochondrion</keyword>
<feature type="region of interest" description="Disordered" evidence="8">
    <location>
        <begin position="66"/>
        <end position="100"/>
    </location>
</feature>
<feature type="region of interest" description="Disordered" evidence="8">
    <location>
        <begin position="1"/>
        <end position="53"/>
    </location>
</feature>
<dbReference type="RefSeq" id="XP_018270708.1">
    <property type="nucleotide sequence ID" value="XM_018416921.1"/>
</dbReference>
<dbReference type="GO" id="GO:0016020">
    <property type="term" value="C:membrane"/>
    <property type="evidence" value="ECO:0007669"/>
    <property type="project" value="UniProtKB-SubCell"/>
</dbReference>
<keyword evidence="5" id="KW-0175">Coiled coil</keyword>
<dbReference type="Proteomes" id="UP000053890">
    <property type="component" value="Unassembled WGS sequence"/>
</dbReference>
<keyword evidence="4" id="KW-1133">Transmembrane helix</keyword>
<keyword evidence="3" id="KW-0812">Transmembrane</keyword>
<proteinExistence type="predicted"/>
<feature type="compositionally biased region" description="Low complexity" evidence="8">
    <location>
        <begin position="328"/>
        <end position="351"/>
    </location>
</feature>
<feature type="compositionally biased region" description="Low complexity" evidence="8">
    <location>
        <begin position="35"/>
        <end position="53"/>
    </location>
</feature>
<evidence type="ECO:0000256" key="5">
    <source>
        <dbReference type="ARBA" id="ARBA00023054"/>
    </source>
</evidence>
<feature type="region of interest" description="Disordered" evidence="8">
    <location>
        <begin position="228"/>
        <end position="351"/>
    </location>
</feature>